<dbReference type="AlphaFoldDB" id="A0A7W7KEM5"/>
<evidence type="ECO:0000313" key="1">
    <source>
        <dbReference type="EMBL" id="MBB4861452.1"/>
    </source>
</evidence>
<comment type="caution">
    <text evidence="1">The sequence shown here is derived from an EMBL/GenBank/DDBJ whole genome shotgun (WGS) entry which is preliminary data.</text>
</comment>
<dbReference type="RefSeq" id="WP_184585716.1">
    <property type="nucleotide sequence ID" value="NZ_JACHLI010000001.1"/>
</dbReference>
<protein>
    <submittedName>
        <fullName evidence="1">Uncharacterized protein</fullName>
    </submittedName>
</protein>
<dbReference type="Proteomes" id="UP000566995">
    <property type="component" value="Unassembled WGS sequence"/>
</dbReference>
<gene>
    <name evidence="1" type="ORF">HNP46_000263</name>
</gene>
<proteinExistence type="predicted"/>
<evidence type="ECO:0000313" key="2">
    <source>
        <dbReference type="Proteomes" id="UP000566995"/>
    </source>
</evidence>
<sequence>MSTVVYAPITLISDETFVDFKHVGGEPQETEFTRQVHWAQMSTAEVQFLHGGKVLRKGYSTCDSGSYLGSLNLSVIDPASIAKDYDVTVDSSLEVIQVITIQQEPYFQSPAEKAESETNEHGLKFMSAILGWRQRNPNADGPFQYQTIQPKVLCQETVWSSKNTPEENARLRLSVAERFPATCLLSK</sequence>
<organism evidence="1 2">
    <name type="scientific">Pseudomonas nitroreducens</name>
    <dbReference type="NCBI Taxonomy" id="46680"/>
    <lineage>
        <taxon>Bacteria</taxon>
        <taxon>Pseudomonadati</taxon>
        <taxon>Pseudomonadota</taxon>
        <taxon>Gammaproteobacteria</taxon>
        <taxon>Pseudomonadales</taxon>
        <taxon>Pseudomonadaceae</taxon>
        <taxon>Pseudomonas</taxon>
    </lineage>
</organism>
<dbReference type="EMBL" id="JACHLI010000001">
    <property type="protein sequence ID" value="MBB4861452.1"/>
    <property type="molecule type" value="Genomic_DNA"/>
</dbReference>
<accession>A0A7W7KEM5</accession>
<reference evidence="1 2" key="1">
    <citation type="submission" date="2020-08" db="EMBL/GenBank/DDBJ databases">
        <title>Functional genomics of gut bacteria from endangered species of beetles.</title>
        <authorList>
            <person name="Carlos-Shanley C."/>
        </authorList>
    </citation>
    <scope>NUCLEOTIDE SEQUENCE [LARGE SCALE GENOMIC DNA]</scope>
    <source>
        <strain evidence="1 2">S00179</strain>
    </source>
</reference>
<name>A0A7W7KEM5_PSENT</name>